<dbReference type="EMBL" id="NHYE01001399">
    <property type="protein sequence ID" value="PPQ96046.1"/>
    <property type="molecule type" value="Genomic_DNA"/>
</dbReference>
<organism evidence="1 2">
    <name type="scientific">Gymnopilus dilepis</name>
    <dbReference type="NCBI Taxonomy" id="231916"/>
    <lineage>
        <taxon>Eukaryota</taxon>
        <taxon>Fungi</taxon>
        <taxon>Dikarya</taxon>
        <taxon>Basidiomycota</taxon>
        <taxon>Agaricomycotina</taxon>
        <taxon>Agaricomycetes</taxon>
        <taxon>Agaricomycetidae</taxon>
        <taxon>Agaricales</taxon>
        <taxon>Agaricineae</taxon>
        <taxon>Hymenogastraceae</taxon>
        <taxon>Gymnopilus</taxon>
    </lineage>
</organism>
<name>A0A409XZ66_9AGAR</name>
<dbReference type="OrthoDB" id="2987940at2759"/>
<comment type="caution">
    <text evidence="1">The sequence shown here is derived from an EMBL/GenBank/DDBJ whole genome shotgun (WGS) entry which is preliminary data.</text>
</comment>
<dbReference type="Proteomes" id="UP000284706">
    <property type="component" value="Unassembled WGS sequence"/>
</dbReference>
<dbReference type="InParanoid" id="A0A409XZ66"/>
<gene>
    <name evidence="1" type="ORF">CVT26_004679</name>
</gene>
<dbReference type="AlphaFoldDB" id="A0A409XZ66"/>
<proteinExistence type="predicted"/>
<sequence length="476" mass="54709">MGHYDELCLLCGISPIPLSDIYTDPSYGAEDLAEKVIEYDSTLLEDMDLDEEGLQEVLYRALSAESADGLDWFTRPGWRWEGFTRCIAVGHFVVDGDTPHEIVRVDEGCMRKIPDGQGVETRLVDDANCGEFRRVIDETIDEEGNVIETKEEKLSRTSSTNYIYDKLHDLEDSFGNFFVSEGCYHYLQAWLDFAQLPPAQHDRQLTFAGELYEVINSRQQGRVNGMGVLSSLDYDGIEKTLDQTQYDIAENLKVPKHIVASIRNKDPPEELFHSILQDCRHWMFLAPDIWPPREEWPSREPSFSRFPMTTNPAEALKPFPSSVLLNISQFLDSLASYFSLARTSKQLYNTLTDSTFLNQVVKGMAASPSGCLFWLRPVAAMRGEESKAYEALSTYLPPAESKAGDELGTAEKLGPVSPWDHKHFPWHEFVRRCFQSDFMRNRRRLWRQVEQFEEVWRDYRMNGWEVDRFGVSLVTN</sequence>
<evidence type="ECO:0000313" key="2">
    <source>
        <dbReference type="Proteomes" id="UP000284706"/>
    </source>
</evidence>
<evidence type="ECO:0000313" key="1">
    <source>
        <dbReference type="EMBL" id="PPQ96046.1"/>
    </source>
</evidence>
<accession>A0A409XZ66</accession>
<protein>
    <recommendedName>
        <fullName evidence="3">F-box domain-containing protein</fullName>
    </recommendedName>
</protein>
<reference evidence="1 2" key="1">
    <citation type="journal article" date="2018" name="Evol. Lett.">
        <title>Horizontal gene cluster transfer increased hallucinogenic mushroom diversity.</title>
        <authorList>
            <person name="Reynolds H.T."/>
            <person name="Vijayakumar V."/>
            <person name="Gluck-Thaler E."/>
            <person name="Korotkin H.B."/>
            <person name="Matheny P.B."/>
            <person name="Slot J.C."/>
        </authorList>
    </citation>
    <scope>NUCLEOTIDE SEQUENCE [LARGE SCALE GENOMIC DNA]</scope>
    <source>
        <strain evidence="1 2">SRW20</strain>
    </source>
</reference>
<evidence type="ECO:0008006" key="3">
    <source>
        <dbReference type="Google" id="ProtNLM"/>
    </source>
</evidence>
<keyword evidence="2" id="KW-1185">Reference proteome</keyword>